<reference evidence="3" key="1">
    <citation type="journal article" date="2020" name="Stud. Mycol.">
        <title>101 Dothideomycetes genomes: a test case for predicting lifestyles and emergence of pathogens.</title>
        <authorList>
            <person name="Haridas S."/>
            <person name="Albert R."/>
            <person name="Binder M."/>
            <person name="Bloem J."/>
            <person name="Labutti K."/>
            <person name="Salamov A."/>
            <person name="Andreopoulos B."/>
            <person name="Baker S."/>
            <person name="Barry K."/>
            <person name="Bills G."/>
            <person name="Bluhm B."/>
            <person name="Cannon C."/>
            <person name="Castanera R."/>
            <person name="Culley D."/>
            <person name="Daum C."/>
            <person name="Ezra D."/>
            <person name="Gonzalez J."/>
            <person name="Henrissat B."/>
            <person name="Kuo A."/>
            <person name="Liang C."/>
            <person name="Lipzen A."/>
            <person name="Lutzoni F."/>
            <person name="Magnuson J."/>
            <person name="Mondo S."/>
            <person name="Nolan M."/>
            <person name="Ohm R."/>
            <person name="Pangilinan J."/>
            <person name="Park H.-J."/>
            <person name="Ramirez L."/>
            <person name="Alfaro M."/>
            <person name="Sun H."/>
            <person name="Tritt A."/>
            <person name="Yoshinaga Y."/>
            <person name="Zwiers L.-H."/>
            <person name="Turgeon B."/>
            <person name="Goodwin S."/>
            <person name="Spatafora J."/>
            <person name="Crous P."/>
            <person name="Grigoriev I."/>
        </authorList>
    </citation>
    <scope>NUCLEOTIDE SEQUENCE</scope>
    <source>
        <strain evidence="3">CBS 130266</strain>
    </source>
</reference>
<gene>
    <name evidence="3" type="ORF">EJ08DRAFT_658156</name>
</gene>
<feature type="region of interest" description="Disordered" evidence="1">
    <location>
        <begin position="184"/>
        <end position="204"/>
    </location>
</feature>
<dbReference type="Proteomes" id="UP000800235">
    <property type="component" value="Unassembled WGS sequence"/>
</dbReference>
<dbReference type="EMBL" id="MU007020">
    <property type="protein sequence ID" value="KAF2433642.1"/>
    <property type="molecule type" value="Genomic_DNA"/>
</dbReference>
<evidence type="ECO:0000256" key="2">
    <source>
        <dbReference type="SAM" id="SignalP"/>
    </source>
</evidence>
<feature type="compositionally biased region" description="Polar residues" evidence="1">
    <location>
        <begin position="65"/>
        <end position="78"/>
    </location>
</feature>
<evidence type="ECO:0000256" key="1">
    <source>
        <dbReference type="SAM" id="MobiDB-lite"/>
    </source>
</evidence>
<feature type="region of interest" description="Disordered" evidence="1">
    <location>
        <begin position="24"/>
        <end position="78"/>
    </location>
</feature>
<evidence type="ECO:0000313" key="3">
    <source>
        <dbReference type="EMBL" id="KAF2433642.1"/>
    </source>
</evidence>
<evidence type="ECO:0000313" key="4">
    <source>
        <dbReference type="Proteomes" id="UP000800235"/>
    </source>
</evidence>
<comment type="caution">
    <text evidence="3">The sequence shown here is derived from an EMBL/GenBank/DDBJ whole genome shotgun (WGS) entry which is preliminary data.</text>
</comment>
<accession>A0A9P4U266</accession>
<feature type="compositionally biased region" description="Polar residues" evidence="1">
    <location>
        <begin position="36"/>
        <end position="51"/>
    </location>
</feature>
<sequence length="288" mass="31187">MRVSFLSLLLVAEVWAIPHTEAKPEAQATKWAPTAQPESYTPVSPTPQWQPNADPHPLPGAPWSLTPTNERPPVTQTQTPYTSTVYEFGPKATVKSKSSKFPFKNPFSPVGEAYEPNTLIPDSIPGSTPGCRRGEPTSVWGDGFYTNIYTDCIGPVRTTPTLQPTLTFRPTGTRFTWTPEAGGTAYIPNTNIPSSIPGSTPGCRRGEPTSVWGDGYYTNIYTDCIRQTARPEPQRPCNDGAEFTVHNPDGSSIVYPACNKPAEQRPCNRGGPVTVSNPDGSGITYPAC</sequence>
<feature type="chain" id="PRO_5040378164" evidence="2">
    <location>
        <begin position="17"/>
        <end position="288"/>
    </location>
</feature>
<feature type="compositionally biased region" description="Polar residues" evidence="1">
    <location>
        <begin position="187"/>
        <end position="198"/>
    </location>
</feature>
<organism evidence="3 4">
    <name type="scientific">Tothia fuscella</name>
    <dbReference type="NCBI Taxonomy" id="1048955"/>
    <lineage>
        <taxon>Eukaryota</taxon>
        <taxon>Fungi</taxon>
        <taxon>Dikarya</taxon>
        <taxon>Ascomycota</taxon>
        <taxon>Pezizomycotina</taxon>
        <taxon>Dothideomycetes</taxon>
        <taxon>Pleosporomycetidae</taxon>
        <taxon>Venturiales</taxon>
        <taxon>Cylindrosympodiaceae</taxon>
        <taxon>Tothia</taxon>
    </lineage>
</organism>
<keyword evidence="2" id="KW-0732">Signal</keyword>
<keyword evidence="4" id="KW-1185">Reference proteome</keyword>
<proteinExistence type="predicted"/>
<feature type="signal peptide" evidence="2">
    <location>
        <begin position="1"/>
        <end position="16"/>
    </location>
</feature>
<protein>
    <submittedName>
        <fullName evidence="3">Uncharacterized protein</fullName>
    </submittedName>
</protein>
<name>A0A9P4U266_9PEZI</name>
<dbReference type="AlphaFoldDB" id="A0A9P4U266"/>